<protein>
    <submittedName>
        <fullName evidence="3">Transmembrane protein</fullName>
    </submittedName>
</protein>
<evidence type="ECO:0000256" key="2">
    <source>
        <dbReference type="SAM" id="Phobius"/>
    </source>
</evidence>
<feature type="transmembrane region" description="Helical" evidence="2">
    <location>
        <begin position="85"/>
        <end position="105"/>
    </location>
</feature>
<dbReference type="AlphaFoldDB" id="A0A5N5QKG8"/>
<keyword evidence="2" id="KW-1133">Transmembrane helix</keyword>
<dbReference type="Proteomes" id="UP000383932">
    <property type="component" value="Unassembled WGS sequence"/>
</dbReference>
<comment type="caution">
    <text evidence="3">The sequence shown here is derived from an EMBL/GenBank/DDBJ whole genome shotgun (WGS) entry which is preliminary data.</text>
</comment>
<keyword evidence="2 3" id="KW-0812">Transmembrane</keyword>
<keyword evidence="2" id="KW-0472">Membrane</keyword>
<keyword evidence="4" id="KW-1185">Reference proteome</keyword>
<evidence type="ECO:0000313" key="3">
    <source>
        <dbReference type="EMBL" id="KAB5592230.1"/>
    </source>
</evidence>
<proteinExistence type="predicted"/>
<accession>A0A5N5QKG8</accession>
<dbReference type="OrthoDB" id="2552042at2759"/>
<feature type="transmembrane region" description="Helical" evidence="2">
    <location>
        <begin position="150"/>
        <end position="175"/>
    </location>
</feature>
<feature type="compositionally biased region" description="Low complexity" evidence="1">
    <location>
        <begin position="124"/>
        <end position="140"/>
    </location>
</feature>
<feature type="transmembrane region" description="Helical" evidence="2">
    <location>
        <begin position="12"/>
        <end position="38"/>
    </location>
</feature>
<feature type="region of interest" description="Disordered" evidence="1">
    <location>
        <begin position="226"/>
        <end position="284"/>
    </location>
</feature>
<dbReference type="EMBL" id="SSOP01000072">
    <property type="protein sequence ID" value="KAB5592230.1"/>
    <property type="molecule type" value="Genomic_DNA"/>
</dbReference>
<evidence type="ECO:0000313" key="4">
    <source>
        <dbReference type="Proteomes" id="UP000383932"/>
    </source>
</evidence>
<name>A0A5N5QKG8_9AGAM</name>
<feature type="region of interest" description="Disordered" evidence="1">
    <location>
        <begin position="124"/>
        <end position="143"/>
    </location>
</feature>
<feature type="compositionally biased region" description="Basic and acidic residues" evidence="1">
    <location>
        <begin position="256"/>
        <end position="272"/>
    </location>
</feature>
<organism evidence="3 4">
    <name type="scientific">Ceratobasidium theobromae</name>
    <dbReference type="NCBI Taxonomy" id="1582974"/>
    <lineage>
        <taxon>Eukaryota</taxon>
        <taxon>Fungi</taxon>
        <taxon>Dikarya</taxon>
        <taxon>Basidiomycota</taxon>
        <taxon>Agaricomycotina</taxon>
        <taxon>Agaricomycetes</taxon>
        <taxon>Cantharellales</taxon>
        <taxon>Ceratobasidiaceae</taxon>
        <taxon>Ceratobasidium</taxon>
    </lineage>
</organism>
<reference evidence="3 4" key="1">
    <citation type="journal article" date="2019" name="Fungal Biol. Biotechnol.">
        <title>Draft genome sequence of fastidious pathogen Ceratobasidium theobromae, which causes vascular-streak dieback in Theobroma cacao.</title>
        <authorList>
            <person name="Ali S.S."/>
            <person name="Asman A."/>
            <person name="Shao J."/>
            <person name="Firmansyah A.P."/>
            <person name="Susilo A.W."/>
            <person name="Rosmana A."/>
            <person name="McMahon P."/>
            <person name="Junaid M."/>
            <person name="Guest D."/>
            <person name="Kheng T.Y."/>
            <person name="Meinhardt L.W."/>
            <person name="Bailey B.A."/>
        </authorList>
    </citation>
    <scope>NUCLEOTIDE SEQUENCE [LARGE SCALE GENOMIC DNA]</scope>
    <source>
        <strain evidence="3 4">CT2</strain>
    </source>
</reference>
<gene>
    <name evidence="3" type="ORF">CTheo_4327</name>
</gene>
<evidence type="ECO:0000256" key="1">
    <source>
        <dbReference type="SAM" id="MobiDB-lite"/>
    </source>
</evidence>
<sequence length="284" mass="31024">MKMHEYCCCAIPLLNVGIYTVICEQFIISVVAGTLSIATPFVVGASVPSFAPWLLAIACYIVAGIQFFGFIGVFKEKAGLFHKYVIVNTLAVIASFGIAAAFIAISGTKHDTATNRCEVTFFSGSSTASTSSTTSTSTSGSGEGKQVCEVFTWVILGLMGGLWVALAIFQGYLLLVTRFYSQSQRADHKKYYSIYSTLDIPLNDRAADDSAWNARPSTDSWHAGAAMGANEAQHRRQQSAVTFDEKYDTEPPYGVRRYDSDRTLAEPHRPIADEPGASHYQYRQ</sequence>
<feature type="transmembrane region" description="Helical" evidence="2">
    <location>
        <begin position="50"/>
        <end position="73"/>
    </location>
</feature>